<evidence type="ECO:0000313" key="3">
    <source>
        <dbReference type="Proteomes" id="UP001589589"/>
    </source>
</evidence>
<dbReference type="PANTHER" id="PTHR33840:SF1">
    <property type="entry name" value="TLE1 PHOSPHOLIPASE DOMAIN-CONTAINING PROTEIN"/>
    <property type="match status" value="1"/>
</dbReference>
<name>A0ABV5FHA7_9FLAO</name>
<feature type="domain" description="T6SS Phospholipase effector Tle1-like catalytic" evidence="1">
    <location>
        <begin position="66"/>
        <end position="356"/>
    </location>
</feature>
<evidence type="ECO:0000313" key="2">
    <source>
        <dbReference type="EMBL" id="MFB9062817.1"/>
    </source>
</evidence>
<sequence length="553" mass="62054">MSIVRIIGGEMKNTTRGKMDLHATEGDFNINAATEINWDGGEGGVVHREYEPLHPDDSLSNEKIVRLNLFFDGTQNNKTNTEAGKLHPNSNHVDDSYTNDYSNVARGFDATDPTKENQVRVYIEGIGTENLKSETTFFGNLPNNSGIPLGEGIRGVKAKVTKGCFEAGKGLNEYAGKAITLQVNVFGFSRGATAARYFLHIATNPVETNNPTFSNYEVALPPFGIKCPRYLKTKETDMQVQKYGFFGACLAKWDVIPANIIFNFVGLYDTVAAYGADHRGKAIPGTTISIIDNDTKQLGLDAVNKASFVLQFAADDEHRDNFDLTNINSAGIHGLEFTLPGVHSDIGGCYVENDSENVDLFYEPYFNRDCNKFKEILEEEGWYKPHELKIVHSYTTDFTKKVPVEYDANPVGNFGLVGTRKNIHNSYDKVALNQMFHYSKQFDVAYKNLSLNDHKIKSSFLITVNNQLVRYINACSHLRNQYVIRFNSGENITNEYLAAIKKIKYQDYINEDDLKTLRNEYLHWSSSATKFGYGPKVGGIKNAIERNRNIQYG</sequence>
<protein>
    <submittedName>
        <fullName evidence="2">T6SS phospholipase effector Tle1-like catalytic domain-containing protein</fullName>
    </submittedName>
</protein>
<evidence type="ECO:0000259" key="1">
    <source>
        <dbReference type="Pfam" id="PF09994"/>
    </source>
</evidence>
<dbReference type="Pfam" id="PF09994">
    <property type="entry name" value="T6SS_Tle1-like_cat"/>
    <property type="match status" value="1"/>
</dbReference>
<reference evidence="2 3" key="1">
    <citation type="submission" date="2024-09" db="EMBL/GenBank/DDBJ databases">
        <authorList>
            <person name="Sun Q."/>
            <person name="Mori K."/>
        </authorList>
    </citation>
    <scope>NUCLEOTIDE SEQUENCE [LARGE SCALE GENOMIC DNA]</scope>
    <source>
        <strain evidence="2 3">CECT 7908</strain>
    </source>
</reference>
<dbReference type="Proteomes" id="UP001589589">
    <property type="component" value="Unassembled WGS sequence"/>
</dbReference>
<proteinExistence type="predicted"/>
<dbReference type="InterPro" id="IPR018712">
    <property type="entry name" value="Tle1-like_cat"/>
</dbReference>
<accession>A0ABV5FHA7</accession>
<comment type="caution">
    <text evidence="2">The sequence shown here is derived from an EMBL/GenBank/DDBJ whole genome shotgun (WGS) entry which is preliminary data.</text>
</comment>
<dbReference type="RefSeq" id="WP_290260281.1">
    <property type="nucleotide sequence ID" value="NZ_JAUFQQ010000003.1"/>
</dbReference>
<gene>
    <name evidence="2" type="ORF">ACFFUQ_02210</name>
</gene>
<organism evidence="2 3">
    <name type="scientific">Flavobacterium branchiarum</name>
    <dbReference type="NCBI Taxonomy" id="1114870"/>
    <lineage>
        <taxon>Bacteria</taxon>
        <taxon>Pseudomonadati</taxon>
        <taxon>Bacteroidota</taxon>
        <taxon>Flavobacteriia</taxon>
        <taxon>Flavobacteriales</taxon>
        <taxon>Flavobacteriaceae</taxon>
        <taxon>Flavobacterium</taxon>
    </lineage>
</organism>
<dbReference type="EMBL" id="JBHMEX010000008">
    <property type="protein sequence ID" value="MFB9062817.1"/>
    <property type="molecule type" value="Genomic_DNA"/>
</dbReference>
<keyword evidence="3" id="KW-1185">Reference proteome</keyword>
<dbReference type="PANTHER" id="PTHR33840">
    <property type="match status" value="1"/>
</dbReference>